<sequence length="299" mass="33744">MAGLVLELQRDALDNEASIANLLRKAMVVSKKLGIEDIELWLERELHGYYKAEVVEIPDYRKVTGQIKALDEYHVWQPVHIENKDLAEQLCCRLMSEPISELSELVRNDSTYAVEQKFPPNLKIKIMSMMNYQTEPVFQFSSVQIHRMLDTVKTHVLSWALELEEQGITGEGMSFSREEKQVASRVVYQITNNIQNMHNSQLQQDSAGASQNLTVTYENKDLIKLLEELKSSFEQLELSAAAKNELSAEVATIEMQLASPNPKSIIINESLKSSRAILEGITGSVLATGLLQQICTFIS</sequence>
<dbReference type="InterPro" id="IPR041304">
    <property type="entry name" value="AbiTii"/>
</dbReference>
<proteinExistence type="predicted"/>
<evidence type="ECO:0000313" key="4">
    <source>
        <dbReference type="Proteomes" id="UP000033434"/>
    </source>
</evidence>
<name>A0A0F6AEK8_9GAMM</name>
<feature type="coiled-coil region" evidence="1">
    <location>
        <begin position="219"/>
        <end position="246"/>
    </location>
</feature>
<dbReference type="Pfam" id="PF18864">
    <property type="entry name" value="AbiTii"/>
    <property type="match status" value="1"/>
</dbReference>
<dbReference type="EMBL" id="AUXW01000135">
    <property type="protein sequence ID" value="KKE84608.1"/>
    <property type="molecule type" value="Genomic_DNA"/>
</dbReference>
<dbReference type="PATRIC" id="fig|1129367.4.peg.1485"/>
<keyword evidence="1" id="KW-0175">Coiled coil</keyword>
<dbReference type="AlphaFoldDB" id="A0A0F6AEK8"/>
<feature type="domain" description="AbiTii" evidence="2">
    <location>
        <begin position="4"/>
        <end position="187"/>
    </location>
</feature>
<comment type="caution">
    <text evidence="3">The sequence shown here is derived from an EMBL/GenBank/DDBJ whole genome shotgun (WGS) entry which is preliminary data.</text>
</comment>
<evidence type="ECO:0000256" key="1">
    <source>
        <dbReference type="SAM" id="Coils"/>
    </source>
</evidence>
<gene>
    <name evidence="3" type="ORF">N479_08565</name>
</gene>
<accession>A0A0F6AEK8</accession>
<evidence type="ECO:0000259" key="2">
    <source>
        <dbReference type="Pfam" id="PF18864"/>
    </source>
</evidence>
<reference evidence="3 4" key="1">
    <citation type="journal article" date="2015" name="BMC Genomics">
        <title>Genome mining reveals unlocked bioactive potential of marine Gram-negative bacteria.</title>
        <authorList>
            <person name="Machado H."/>
            <person name="Sonnenschein E.C."/>
            <person name="Melchiorsen J."/>
            <person name="Gram L."/>
        </authorList>
    </citation>
    <scope>NUCLEOTIDE SEQUENCE [LARGE SCALE GENOMIC DNA]</scope>
    <source>
        <strain evidence="3 4">S4054</strain>
    </source>
</reference>
<dbReference type="RefSeq" id="WP_046355220.1">
    <property type="nucleotide sequence ID" value="NZ_AUXW01000135.1"/>
</dbReference>
<protein>
    <recommendedName>
        <fullName evidence="2">AbiTii domain-containing protein</fullName>
    </recommendedName>
</protein>
<organism evidence="3 4">
    <name type="scientific">Pseudoalteromonas luteoviolacea S4054</name>
    <dbReference type="NCBI Taxonomy" id="1129367"/>
    <lineage>
        <taxon>Bacteria</taxon>
        <taxon>Pseudomonadati</taxon>
        <taxon>Pseudomonadota</taxon>
        <taxon>Gammaproteobacteria</taxon>
        <taxon>Alteromonadales</taxon>
        <taxon>Pseudoalteromonadaceae</taxon>
        <taxon>Pseudoalteromonas</taxon>
    </lineage>
</organism>
<dbReference type="Proteomes" id="UP000033434">
    <property type="component" value="Unassembled WGS sequence"/>
</dbReference>
<evidence type="ECO:0000313" key="3">
    <source>
        <dbReference type="EMBL" id="KKE84608.1"/>
    </source>
</evidence>